<dbReference type="EMBL" id="BJYG01000003">
    <property type="protein sequence ID" value="GEN62250.1"/>
    <property type="molecule type" value="Genomic_DNA"/>
</dbReference>
<dbReference type="AlphaFoldDB" id="A0A511XH23"/>
<sequence>MDDRRVLSGVIFVNRNGLRRGEIPRGYGPDRTFCNRRKPCGKSIGYGRRRYKRRNRIGIMFGRLRERRVASARVMTET</sequence>
<organism evidence="1 2">
    <name type="scientific">Acetobacter oeni</name>
    <dbReference type="NCBI Taxonomy" id="304077"/>
    <lineage>
        <taxon>Bacteria</taxon>
        <taxon>Pseudomonadati</taxon>
        <taxon>Pseudomonadota</taxon>
        <taxon>Alphaproteobacteria</taxon>
        <taxon>Acetobacterales</taxon>
        <taxon>Acetobacteraceae</taxon>
        <taxon>Acetobacter</taxon>
    </lineage>
</organism>
<evidence type="ECO:0000313" key="1">
    <source>
        <dbReference type="EMBL" id="GEN62250.1"/>
    </source>
</evidence>
<accession>A0A511XH23</accession>
<dbReference type="Proteomes" id="UP000321746">
    <property type="component" value="Unassembled WGS sequence"/>
</dbReference>
<name>A0A511XH23_9PROT</name>
<evidence type="ECO:0000313" key="2">
    <source>
        <dbReference type="Proteomes" id="UP000321746"/>
    </source>
</evidence>
<gene>
    <name evidence="1" type="ORF">AOE01nite_04740</name>
</gene>
<proteinExistence type="predicted"/>
<protein>
    <submittedName>
        <fullName evidence="1">Uncharacterized protein</fullName>
    </submittedName>
</protein>
<reference evidence="1 2" key="1">
    <citation type="submission" date="2019-07" db="EMBL/GenBank/DDBJ databases">
        <title>Whole genome shotgun sequence of Acetobacter oeni NBRC 105207.</title>
        <authorList>
            <person name="Hosoyama A."/>
            <person name="Uohara A."/>
            <person name="Ohji S."/>
            <person name="Ichikawa N."/>
        </authorList>
    </citation>
    <scope>NUCLEOTIDE SEQUENCE [LARGE SCALE GENOMIC DNA]</scope>
    <source>
        <strain evidence="1 2">NBRC 105207</strain>
    </source>
</reference>
<keyword evidence="2" id="KW-1185">Reference proteome</keyword>
<comment type="caution">
    <text evidence="1">The sequence shown here is derived from an EMBL/GenBank/DDBJ whole genome shotgun (WGS) entry which is preliminary data.</text>
</comment>